<evidence type="ECO:0000256" key="7">
    <source>
        <dbReference type="SAM" id="MobiDB-lite"/>
    </source>
</evidence>
<evidence type="ECO:0000256" key="1">
    <source>
        <dbReference type="ARBA" id="ARBA00022553"/>
    </source>
</evidence>
<evidence type="ECO:0000259" key="9">
    <source>
        <dbReference type="PROSITE" id="PS50119"/>
    </source>
</evidence>
<dbReference type="InterPro" id="IPR013083">
    <property type="entry name" value="Znf_RING/FYVE/PHD"/>
</dbReference>
<dbReference type="PROSITE" id="PS50089">
    <property type="entry name" value="ZF_RING_2"/>
    <property type="match status" value="1"/>
</dbReference>
<dbReference type="Proteomes" id="UP001374579">
    <property type="component" value="Unassembled WGS sequence"/>
</dbReference>
<evidence type="ECO:0000256" key="5">
    <source>
        <dbReference type="PROSITE-ProRule" id="PRU00024"/>
    </source>
</evidence>
<dbReference type="GO" id="GO:0016787">
    <property type="term" value="F:hydrolase activity"/>
    <property type="evidence" value="ECO:0007669"/>
    <property type="project" value="InterPro"/>
</dbReference>
<feature type="region of interest" description="Disordered" evidence="7">
    <location>
        <begin position="423"/>
        <end position="563"/>
    </location>
</feature>
<organism evidence="10 11">
    <name type="scientific">Littorina saxatilis</name>
    <dbReference type="NCBI Taxonomy" id="31220"/>
    <lineage>
        <taxon>Eukaryota</taxon>
        <taxon>Metazoa</taxon>
        <taxon>Spiralia</taxon>
        <taxon>Lophotrochozoa</taxon>
        <taxon>Mollusca</taxon>
        <taxon>Gastropoda</taxon>
        <taxon>Caenogastropoda</taxon>
        <taxon>Littorinimorpha</taxon>
        <taxon>Littorinoidea</taxon>
        <taxon>Littorinidae</taxon>
        <taxon>Littorina</taxon>
    </lineage>
</organism>
<dbReference type="PROSITE" id="PS00518">
    <property type="entry name" value="ZF_RING_1"/>
    <property type="match status" value="1"/>
</dbReference>
<evidence type="ECO:0000259" key="8">
    <source>
        <dbReference type="PROSITE" id="PS50089"/>
    </source>
</evidence>
<feature type="compositionally biased region" description="Basic and acidic residues" evidence="7">
    <location>
        <begin position="473"/>
        <end position="486"/>
    </location>
</feature>
<keyword evidence="1" id="KW-0597">Phosphoprotein</keyword>
<dbReference type="Pfam" id="PF13445">
    <property type="entry name" value="zf-RING_UBOX"/>
    <property type="match status" value="1"/>
</dbReference>
<dbReference type="EMBL" id="JBAMIC010000018">
    <property type="protein sequence ID" value="KAK7094917.1"/>
    <property type="molecule type" value="Genomic_DNA"/>
</dbReference>
<evidence type="ECO:0000313" key="11">
    <source>
        <dbReference type="Proteomes" id="UP001374579"/>
    </source>
</evidence>
<keyword evidence="11" id="KW-1185">Reference proteome</keyword>
<dbReference type="PANTHER" id="PTHR25462:SF296">
    <property type="entry name" value="MEIOTIC P26, ISOFORM F"/>
    <property type="match status" value="1"/>
</dbReference>
<dbReference type="InterPro" id="IPR000315">
    <property type="entry name" value="Znf_B-box"/>
</dbReference>
<dbReference type="SMART" id="SM00184">
    <property type="entry name" value="RING"/>
    <property type="match status" value="1"/>
</dbReference>
<evidence type="ECO:0000256" key="6">
    <source>
        <dbReference type="SAM" id="Coils"/>
    </source>
</evidence>
<feature type="domain" description="B box-type" evidence="9">
    <location>
        <begin position="200"/>
        <end position="243"/>
    </location>
</feature>
<name>A0AAN9AXJ8_9CAEN</name>
<evidence type="ECO:0000256" key="4">
    <source>
        <dbReference type="ARBA" id="ARBA00022833"/>
    </source>
</evidence>
<dbReference type="PANTHER" id="PTHR25462">
    <property type="entry name" value="BONUS, ISOFORM C-RELATED"/>
    <property type="match status" value="1"/>
</dbReference>
<keyword evidence="2" id="KW-0479">Metal-binding</keyword>
<reference evidence="10 11" key="1">
    <citation type="submission" date="2024-02" db="EMBL/GenBank/DDBJ databases">
        <title>Chromosome-scale genome assembly of the rough periwinkle Littorina saxatilis.</title>
        <authorList>
            <person name="De Jode A."/>
            <person name="Faria R."/>
            <person name="Formenti G."/>
            <person name="Sims Y."/>
            <person name="Smith T.P."/>
            <person name="Tracey A."/>
            <person name="Wood J.M.D."/>
            <person name="Zagrodzka Z.B."/>
            <person name="Johannesson K."/>
            <person name="Butlin R.K."/>
            <person name="Leder E.H."/>
        </authorList>
    </citation>
    <scope>NUCLEOTIDE SEQUENCE [LARGE SCALE GENOMIC DNA]</scope>
    <source>
        <strain evidence="10">Snail1</strain>
        <tissue evidence="10">Muscle</tissue>
    </source>
</reference>
<feature type="domain" description="RING-type" evidence="8">
    <location>
        <begin position="33"/>
        <end position="86"/>
    </location>
</feature>
<dbReference type="Gene3D" id="3.30.40.10">
    <property type="entry name" value="Zinc/RING finger domain, C3HC4 (zinc finger)"/>
    <property type="match status" value="1"/>
</dbReference>
<proteinExistence type="predicted"/>
<comment type="caution">
    <text evidence="10">The sequence shown here is derived from an EMBL/GenBank/DDBJ whole genome shotgun (WGS) entry which is preliminary data.</text>
</comment>
<keyword evidence="3 5" id="KW-0863">Zinc-finger</keyword>
<protein>
    <submittedName>
        <fullName evidence="10">Uncharacterized protein</fullName>
    </submittedName>
</protein>
<dbReference type="SUPFAM" id="SSF57850">
    <property type="entry name" value="RING/U-box"/>
    <property type="match status" value="1"/>
</dbReference>
<feature type="coiled-coil region" evidence="6">
    <location>
        <begin position="258"/>
        <end position="295"/>
    </location>
</feature>
<dbReference type="InterPro" id="IPR016192">
    <property type="entry name" value="APOBEC/CMP_deaminase_Zn-bd"/>
</dbReference>
<dbReference type="InterPro" id="IPR027370">
    <property type="entry name" value="Znf-RING_euk"/>
</dbReference>
<feature type="domain" description="B box-type" evidence="9">
    <location>
        <begin position="117"/>
        <end position="168"/>
    </location>
</feature>
<dbReference type="CDD" id="cd19757">
    <property type="entry name" value="Bbox1"/>
    <property type="match status" value="1"/>
</dbReference>
<keyword evidence="4" id="KW-0862">Zinc</keyword>
<gene>
    <name evidence="10" type="ORF">V1264_006399</name>
</gene>
<dbReference type="InterPro" id="IPR001841">
    <property type="entry name" value="Znf_RING"/>
</dbReference>
<dbReference type="InterPro" id="IPR017907">
    <property type="entry name" value="Znf_RING_CS"/>
</dbReference>
<dbReference type="Gene3D" id="2.120.10.30">
    <property type="entry name" value="TolB, C-terminal domain"/>
    <property type="match status" value="1"/>
</dbReference>
<sequence>MATAVHISGTMLHAEEGVMEEISEVIPREFLNCRLCNEEFQDPKLLPCLHSFCRRCLADYIPARKPHHPDDHHQAKEEGTFSCPECGTEVVAEDLGSLPDNVLARRLSCPSLTSTPREAATCASCGQQGRGEVQAAVHCANCDENLCASCANAHDLEVETASHKVEPLKSAAAEEMKDCKGGEGGEGGDMAKSDSADNVTAVNKCCQCYDTYDIDSMFCVDCDLALCADCHATHDQSHRCAELSAIAQNFTSKIQEPVEDLRKDSQTLTRRLTNLDRAERYAAKLQRDVQTKVRRRTRVLCGLIREYESVLLQEIERRNQQSMDAIQQRRLATSQHAASITAVTELTDKLLQFGSEEEKVALRRKVGRRVRELCETDLPSDPLELTNLRLHEPSVTVETICNLFGELRTDLVHPGVRRRVLTSSQSFDSSHNSFSESVDDNMTELTELDEEEEGEGEGEEGKDSESSMLSNSDRSEILKAERRKAEQVNGSEAKAEHRRRRHSHSGLSLDRFARPNNKGFNGLEMRSYSLDKDSSLDSSATTGEEKTDTFNSSLQSTGSAQDNIPTQLLETARKELVLPDLIARDNIKGVGVNSHGDIIIATIATAGGSSKSAIYVLEQHGIVRGQIPVAANWNVHCVGPDGRVVLIIARGDNRFKVKVMCEDGTGAVLTDVHLESFGLNFATATASGQLLVASNRYAKLSSLSGKAAKSGGNVAVYDSEGRLENRFTNEDLSPKGAHLLEKPHWLAMDNEGNIFVADPATHCVVGFTMAGKLLFGLGNSDMESEDLYQGPDSVCVDRLGHVVVTDKKEGRIDVINYQGKLLKSLFPSDPIKFVCTTPDKLLLVVPTEGSLKFYDYL</sequence>
<dbReference type="PROSITE" id="PS50119">
    <property type="entry name" value="ZF_BBOX"/>
    <property type="match status" value="2"/>
</dbReference>
<dbReference type="AlphaFoldDB" id="A0AAN9AXJ8"/>
<dbReference type="SUPFAM" id="SSF101898">
    <property type="entry name" value="NHL repeat"/>
    <property type="match status" value="1"/>
</dbReference>
<feature type="compositionally biased region" description="Acidic residues" evidence="7">
    <location>
        <begin position="437"/>
        <end position="458"/>
    </location>
</feature>
<feature type="compositionally biased region" description="Polar residues" evidence="7">
    <location>
        <begin position="549"/>
        <end position="563"/>
    </location>
</feature>
<evidence type="ECO:0000256" key="3">
    <source>
        <dbReference type="ARBA" id="ARBA00022771"/>
    </source>
</evidence>
<feature type="compositionally biased region" description="Low complexity" evidence="7">
    <location>
        <begin position="423"/>
        <end position="436"/>
    </location>
</feature>
<accession>A0AAN9AXJ8</accession>
<dbReference type="InterPro" id="IPR011042">
    <property type="entry name" value="6-blade_b-propeller_TolB-like"/>
</dbReference>
<evidence type="ECO:0000256" key="2">
    <source>
        <dbReference type="ARBA" id="ARBA00022723"/>
    </source>
</evidence>
<dbReference type="InterPro" id="IPR047153">
    <property type="entry name" value="TRIM45/56/19-like"/>
</dbReference>
<dbReference type="PROSITE" id="PS00903">
    <property type="entry name" value="CYT_DCMP_DEAMINASES_1"/>
    <property type="match status" value="1"/>
</dbReference>
<dbReference type="GO" id="GO:0008270">
    <property type="term" value="F:zinc ion binding"/>
    <property type="evidence" value="ECO:0007669"/>
    <property type="project" value="UniProtKB-KW"/>
</dbReference>
<keyword evidence="6" id="KW-0175">Coiled coil</keyword>
<evidence type="ECO:0000313" key="10">
    <source>
        <dbReference type="EMBL" id="KAK7094917.1"/>
    </source>
</evidence>